<evidence type="ECO:0000313" key="3">
    <source>
        <dbReference type="EMBL" id="KAE9397834.1"/>
    </source>
</evidence>
<keyword evidence="4" id="KW-1185">Reference proteome</keyword>
<feature type="domain" description="Survival Motor Neuron Gemin2-binding" evidence="2">
    <location>
        <begin position="65"/>
        <end position="87"/>
    </location>
</feature>
<dbReference type="EMBL" id="ML769491">
    <property type="protein sequence ID" value="KAE9397834.1"/>
    <property type="molecule type" value="Genomic_DNA"/>
</dbReference>
<name>A0A6A4HL82_9AGAR</name>
<feature type="compositionally biased region" description="Basic and acidic residues" evidence="1">
    <location>
        <begin position="232"/>
        <end position="243"/>
    </location>
</feature>
<dbReference type="Proteomes" id="UP000799118">
    <property type="component" value="Unassembled WGS sequence"/>
</dbReference>
<dbReference type="CDD" id="cd22851">
    <property type="entry name" value="SMN_N"/>
    <property type="match status" value="1"/>
</dbReference>
<feature type="region of interest" description="Disordered" evidence="1">
    <location>
        <begin position="1"/>
        <end position="55"/>
    </location>
</feature>
<feature type="region of interest" description="Disordered" evidence="1">
    <location>
        <begin position="265"/>
        <end position="311"/>
    </location>
</feature>
<feature type="compositionally biased region" description="Acidic residues" evidence="1">
    <location>
        <begin position="271"/>
        <end position="296"/>
    </location>
</feature>
<evidence type="ECO:0000259" key="2">
    <source>
        <dbReference type="Pfam" id="PF20636"/>
    </source>
</evidence>
<dbReference type="Pfam" id="PF20636">
    <property type="entry name" value="SMN_G2-BD"/>
    <property type="match status" value="1"/>
</dbReference>
<proteinExistence type="predicted"/>
<gene>
    <name evidence="3" type="ORF">BT96DRAFT_995396</name>
</gene>
<reference evidence="3" key="1">
    <citation type="journal article" date="2019" name="Environ. Microbiol.">
        <title>Fungal ecological strategies reflected in gene transcription - a case study of two litter decomposers.</title>
        <authorList>
            <person name="Barbi F."/>
            <person name="Kohler A."/>
            <person name="Barry K."/>
            <person name="Baskaran P."/>
            <person name="Daum C."/>
            <person name="Fauchery L."/>
            <person name="Ihrmark K."/>
            <person name="Kuo A."/>
            <person name="LaButti K."/>
            <person name="Lipzen A."/>
            <person name="Morin E."/>
            <person name="Grigoriev I.V."/>
            <person name="Henrissat B."/>
            <person name="Lindahl B."/>
            <person name="Martin F."/>
        </authorList>
    </citation>
    <scope>NUCLEOTIDE SEQUENCE</scope>
    <source>
        <strain evidence="3">JB14</strain>
    </source>
</reference>
<sequence>MPFQRHPKSTQQKNDKTSTTKPSSKKRKRKSRHSSSVGNSAPQRDGYDDEDADFLEVEESRELTHSEIWDDSALIDAWNAAAEEYKAYNGPDKGWKNEPVHKSPLSVYSVFILFQKKSQLSSPTVFAGPSLTASVEETTVNGVNAGSETTPESDSKPIDFNTFVPTYDAALSVGGASGSDLPAYAAALLLFQYNLHKSVSQEEAFKRALEATYWSGYWTAVYHMKGSESRLVEEKNDTPKADEEPQSTVEDDKALLELQTTAEEDKAILDIGDDGEFEGEDFEEAEEDENENEVEMEVANGHGVDFVSTQR</sequence>
<organism evidence="3 4">
    <name type="scientific">Gymnopus androsaceus JB14</name>
    <dbReference type="NCBI Taxonomy" id="1447944"/>
    <lineage>
        <taxon>Eukaryota</taxon>
        <taxon>Fungi</taxon>
        <taxon>Dikarya</taxon>
        <taxon>Basidiomycota</taxon>
        <taxon>Agaricomycotina</taxon>
        <taxon>Agaricomycetes</taxon>
        <taxon>Agaricomycetidae</taxon>
        <taxon>Agaricales</taxon>
        <taxon>Marasmiineae</taxon>
        <taxon>Omphalotaceae</taxon>
        <taxon>Gymnopus</taxon>
    </lineage>
</organism>
<dbReference type="AlphaFoldDB" id="A0A6A4HL82"/>
<evidence type="ECO:0000256" key="1">
    <source>
        <dbReference type="SAM" id="MobiDB-lite"/>
    </source>
</evidence>
<dbReference type="InterPro" id="IPR049481">
    <property type="entry name" value="SMN_G2-BD"/>
</dbReference>
<evidence type="ECO:0000313" key="4">
    <source>
        <dbReference type="Proteomes" id="UP000799118"/>
    </source>
</evidence>
<protein>
    <recommendedName>
        <fullName evidence="2">Survival Motor Neuron Gemin2-binding domain-containing protein</fullName>
    </recommendedName>
</protein>
<feature type="region of interest" description="Disordered" evidence="1">
    <location>
        <begin position="232"/>
        <end position="252"/>
    </location>
</feature>
<dbReference type="OrthoDB" id="197400at2759"/>
<accession>A0A6A4HL82</accession>
<feature type="compositionally biased region" description="Basic residues" evidence="1">
    <location>
        <begin position="23"/>
        <end position="33"/>
    </location>
</feature>